<protein>
    <submittedName>
        <fullName evidence="4">DNA-protecting protein DprA</fullName>
    </submittedName>
</protein>
<dbReference type="Pfam" id="PF02481">
    <property type="entry name" value="DNA_processg_A"/>
    <property type="match status" value="1"/>
</dbReference>
<dbReference type="Pfam" id="PF17782">
    <property type="entry name" value="WHD_DprA"/>
    <property type="match status" value="1"/>
</dbReference>
<organism evidence="4 5">
    <name type="scientific">Thermosulfuriphilus ammonigenes</name>
    <dbReference type="NCBI Taxonomy" id="1936021"/>
    <lineage>
        <taxon>Bacteria</taxon>
        <taxon>Pseudomonadati</taxon>
        <taxon>Thermodesulfobacteriota</taxon>
        <taxon>Thermodesulfobacteria</taxon>
        <taxon>Thermodesulfobacteriales</taxon>
        <taxon>Thermodesulfobacteriaceae</taxon>
        <taxon>Thermosulfuriphilus</taxon>
    </lineage>
</organism>
<proteinExistence type="inferred from homology"/>
<evidence type="ECO:0000259" key="2">
    <source>
        <dbReference type="Pfam" id="PF02481"/>
    </source>
</evidence>
<dbReference type="SUPFAM" id="SSF102405">
    <property type="entry name" value="MCP/YpsA-like"/>
    <property type="match status" value="1"/>
</dbReference>
<dbReference type="PANTHER" id="PTHR43022:SF1">
    <property type="entry name" value="PROTEIN SMF"/>
    <property type="match status" value="1"/>
</dbReference>
<sequence>MPPILYLKGNLVPSGQAIAIVGSRHPSNYGLRLARELARDLARTGTIIVSGAAQGIDTAAHQGALEAGGVTWAVLGTGLDVVYPRSNQGLLEEISHTGALISEFPLGTGPRRENFPIRNRIISGLCQAVVVVEASPKSGSLITARLAGEQGREVMAVPGSVYSYKSRGCHRLIKEGAALVESPEDVLLSLGLREDKEHDSPLLDDPDLPPDAQQIWQVLDFYPLHLEEIAQKIGLDISRIAGILLELELAGLVEALPGGHYQRRPR</sequence>
<reference evidence="4 5" key="1">
    <citation type="submission" date="2020-02" db="EMBL/GenBank/DDBJ databases">
        <title>Genome analysis of Thermosulfuriphilus ammonigenes ST65T, an anaerobic thermophilic chemolithoautotrophic bacterium isolated from a deep-sea hydrothermal vent.</title>
        <authorList>
            <person name="Slobodkina G."/>
            <person name="Allioux M."/>
            <person name="Merkel A."/>
            <person name="Alain K."/>
            <person name="Jebbar M."/>
            <person name="Slobodkin A."/>
        </authorList>
    </citation>
    <scope>NUCLEOTIDE SEQUENCE [LARGE SCALE GENOMIC DNA]</scope>
    <source>
        <strain evidence="4 5">ST65</strain>
    </source>
</reference>
<name>A0A6G7PTM8_9BACT</name>
<dbReference type="InterPro" id="IPR057666">
    <property type="entry name" value="DrpA_SLOG"/>
</dbReference>
<dbReference type="RefSeq" id="WP_166031094.1">
    <property type="nucleotide sequence ID" value="NZ_CP048877.1"/>
</dbReference>
<dbReference type="KEGG" id="tav:G4V39_00670"/>
<gene>
    <name evidence="4" type="primary">dprA</name>
    <name evidence="4" type="ORF">G4V39_00670</name>
</gene>
<dbReference type="NCBIfam" id="TIGR00732">
    <property type="entry name" value="dprA"/>
    <property type="match status" value="1"/>
</dbReference>
<dbReference type="GO" id="GO:0009294">
    <property type="term" value="P:DNA-mediated transformation"/>
    <property type="evidence" value="ECO:0007669"/>
    <property type="project" value="InterPro"/>
</dbReference>
<dbReference type="InterPro" id="IPR003488">
    <property type="entry name" value="DprA"/>
</dbReference>
<comment type="similarity">
    <text evidence="1">Belongs to the DprA/Smf family.</text>
</comment>
<dbReference type="InterPro" id="IPR041614">
    <property type="entry name" value="DprA_WH"/>
</dbReference>
<dbReference type="EMBL" id="CP048877">
    <property type="protein sequence ID" value="QIJ70871.1"/>
    <property type="molecule type" value="Genomic_DNA"/>
</dbReference>
<accession>A0A6G7PTM8</accession>
<dbReference type="AlphaFoldDB" id="A0A6G7PTM8"/>
<dbReference type="InterPro" id="IPR036388">
    <property type="entry name" value="WH-like_DNA-bd_sf"/>
</dbReference>
<feature type="domain" description="Smf/DprA SLOG" evidence="2">
    <location>
        <begin position="2"/>
        <end position="188"/>
    </location>
</feature>
<evidence type="ECO:0000259" key="3">
    <source>
        <dbReference type="Pfam" id="PF17782"/>
    </source>
</evidence>
<dbReference type="PANTHER" id="PTHR43022">
    <property type="entry name" value="PROTEIN SMF"/>
    <property type="match status" value="1"/>
</dbReference>
<evidence type="ECO:0000256" key="1">
    <source>
        <dbReference type="ARBA" id="ARBA00006525"/>
    </source>
</evidence>
<keyword evidence="5" id="KW-1185">Reference proteome</keyword>
<evidence type="ECO:0000313" key="5">
    <source>
        <dbReference type="Proteomes" id="UP000502179"/>
    </source>
</evidence>
<evidence type="ECO:0000313" key="4">
    <source>
        <dbReference type="EMBL" id="QIJ70871.1"/>
    </source>
</evidence>
<feature type="domain" description="DprA winged helix" evidence="3">
    <location>
        <begin position="205"/>
        <end position="259"/>
    </location>
</feature>
<dbReference type="Proteomes" id="UP000502179">
    <property type="component" value="Chromosome"/>
</dbReference>
<dbReference type="Gene3D" id="3.40.50.450">
    <property type="match status" value="1"/>
</dbReference>
<dbReference type="Gene3D" id="1.10.10.10">
    <property type="entry name" value="Winged helix-like DNA-binding domain superfamily/Winged helix DNA-binding domain"/>
    <property type="match status" value="1"/>
</dbReference>